<feature type="binding site" evidence="11">
    <location>
        <position position="105"/>
    </location>
    <ligand>
        <name>Zn(2+)</name>
        <dbReference type="ChEBI" id="CHEBI:29105"/>
        <label>1</label>
    </ligand>
</feature>
<protein>
    <recommendedName>
        <fullName evidence="10">Sphingomyelinase phosphodiesterase</fullName>
    </recommendedName>
</protein>
<dbReference type="PANTHER" id="PTHR10340">
    <property type="entry name" value="SPHINGOMYELIN PHOSPHODIESTERASE"/>
    <property type="match status" value="1"/>
</dbReference>
<gene>
    <name evidence="14" type="ORF">RB653_006300</name>
</gene>
<comment type="similarity">
    <text evidence="2 10">Belongs to the acid sphingomyelinase family.</text>
</comment>
<dbReference type="PIRSF" id="PIRSF036767">
    <property type="entry name" value="ASM-like_PDE"/>
    <property type="match status" value="1"/>
</dbReference>
<dbReference type="Pfam" id="PF19272">
    <property type="entry name" value="ASMase_C"/>
    <property type="match status" value="1"/>
</dbReference>
<dbReference type="InterPro" id="IPR041805">
    <property type="entry name" value="ASMase/PPN1_MPP"/>
</dbReference>
<feature type="domain" description="Calcineurin-like phosphoesterase" evidence="12">
    <location>
        <begin position="32"/>
        <end position="288"/>
    </location>
</feature>
<keyword evidence="3 10" id="KW-0964">Secreted</keyword>
<dbReference type="GO" id="GO:0004767">
    <property type="term" value="F:sphingomyelin phosphodiesterase activity"/>
    <property type="evidence" value="ECO:0007669"/>
    <property type="project" value="InterPro"/>
</dbReference>
<keyword evidence="5" id="KW-0732">Signal</keyword>
<evidence type="ECO:0000259" key="12">
    <source>
        <dbReference type="Pfam" id="PF00149"/>
    </source>
</evidence>
<feature type="binding site" evidence="11">
    <location>
        <position position="245"/>
    </location>
    <ligand>
        <name>Zn(2+)</name>
        <dbReference type="ChEBI" id="CHEBI:29105"/>
        <label>2</label>
    </ligand>
</feature>
<keyword evidence="7 10" id="KW-0862">Zinc</keyword>
<evidence type="ECO:0000256" key="2">
    <source>
        <dbReference type="ARBA" id="ARBA00008234"/>
    </source>
</evidence>
<dbReference type="SUPFAM" id="SSF56300">
    <property type="entry name" value="Metallo-dependent phosphatases"/>
    <property type="match status" value="1"/>
</dbReference>
<evidence type="ECO:0000259" key="13">
    <source>
        <dbReference type="Pfam" id="PF19272"/>
    </source>
</evidence>
<keyword evidence="6 10" id="KW-0378">Hydrolase</keyword>
<feature type="binding site" evidence="11">
    <location>
        <position position="38"/>
    </location>
    <ligand>
        <name>Zn(2+)</name>
        <dbReference type="ChEBI" id="CHEBI:29105"/>
        <label>1</label>
    </ligand>
</feature>
<dbReference type="GO" id="GO:0006685">
    <property type="term" value="P:sphingomyelin catabolic process"/>
    <property type="evidence" value="ECO:0007669"/>
    <property type="project" value="InterPro"/>
</dbReference>
<dbReference type="InterPro" id="IPR004843">
    <property type="entry name" value="Calcineurin-like_PHP"/>
</dbReference>
<evidence type="ECO:0000256" key="1">
    <source>
        <dbReference type="ARBA" id="ARBA00004613"/>
    </source>
</evidence>
<evidence type="ECO:0000256" key="9">
    <source>
        <dbReference type="ARBA" id="ARBA00023180"/>
    </source>
</evidence>
<evidence type="ECO:0000256" key="3">
    <source>
        <dbReference type="ARBA" id="ARBA00022525"/>
    </source>
</evidence>
<feature type="binding site" evidence="11">
    <location>
        <position position="285"/>
    </location>
    <ligand>
        <name>Zn(2+)</name>
        <dbReference type="ChEBI" id="CHEBI:29105"/>
        <label>2</label>
    </ligand>
</feature>
<dbReference type="Proteomes" id="UP001344447">
    <property type="component" value="Unassembled WGS sequence"/>
</dbReference>
<keyword evidence="4 10" id="KW-0479">Metal-binding</keyword>
<evidence type="ECO:0000313" key="15">
    <source>
        <dbReference type="Proteomes" id="UP001344447"/>
    </source>
</evidence>
<dbReference type="InterPro" id="IPR017064">
    <property type="entry name" value="ASM-like_Pdiesterase_prd"/>
</dbReference>
<dbReference type="InterPro" id="IPR029052">
    <property type="entry name" value="Metallo-depent_PP-like"/>
</dbReference>
<feature type="binding site" evidence="11">
    <location>
        <position position="40"/>
    </location>
    <ligand>
        <name>Zn(2+)</name>
        <dbReference type="ChEBI" id="CHEBI:29105"/>
        <label>1</label>
    </ligand>
</feature>
<keyword evidence="15" id="KW-1185">Reference proteome</keyword>
<keyword evidence="8" id="KW-1015">Disulfide bond</keyword>
<evidence type="ECO:0000256" key="4">
    <source>
        <dbReference type="ARBA" id="ARBA00022723"/>
    </source>
</evidence>
<sequence>MKFRNTSILSLIFIVIFCYISLVISIPLKNGKFWHITDTHYDFMYIEGGDEDKQCREVTYKSKYEKGASAIGNYKCDTSFELLQSSFEYMVKQEEKPDFIIWTGDDPPHLGNSQLNQTLVLQSITNMTNLIRGYFPEIPIFPSIGNHDSYPQHQIGVGPNWLFENVAELWSPFLSNESIETFKLGGYYTELVSEGFRIISLNTVFYYNENRQCLNMTDPAGQLLWLNQTLANASDAGERVWIIGHVPPGYNEKYDVFNFHKQFNDEYLFSFSQYSDIIEFHIYGHEHTDTFRLYYDNPNDHINDIEPTGIMFLSPSLTPWMNQFLPALPNNPGLRLYEYNITTFSLLDYYQFWTNLTDNIITGNIDWQLEYRATEFFNIENLSPVSMYEAYLLIESITSQLLQFHFYNSVSYPTKGCDEICKKIQLCSVRHPFTKGFKECLVEI</sequence>
<dbReference type="GO" id="GO:0005615">
    <property type="term" value="C:extracellular space"/>
    <property type="evidence" value="ECO:0007669"/>
    <property type="project" value="UniProtKB-UniRule"/>
</dbReference>
<name>A0AAN7U2H8_9MYCE</name>
<dbReference type="AlphaFoldDB" id="A0AAN7U2H8"/>
<dbReference type="GO" id="GO:0016020">
    <property type="term" value="C:membrane"/>
    <property type="evidence" value="ECO:0007669"/>
    <property type="project" value="GOC"/>
</dbReference>
<evidence type="ECO:0000256" key="6">
    <source>
        <dbReference type="ARBA" id="ARBA00022801"/>
    </source>
</evidence>
<evidence type="ECO:0000256" key="5">
    <source>
        <dbReference type="ARBA" id="ARBA00022729"/>
    </source>
</evidence>
<dbReference type="FunFam" id="3.60.21.10:FF:000280">
    <property type="entry name" value="Sphingomyelinase phosphodiesterase C"/>
    <property type="match status" value="1"/>
</dbReference>
<comment type="subcellular location">
    <subcellularLocation>
        <location evidence="1">Secreted</location>
    </subcellularLocation>
</comment>
<dbReference type="CDD" id="cd00842">
    <property type="entry name" value="MPP_ASMase"/>
    <property type="match status" value="1"/>
</dbReference>
<feature type="domain" description="Sphingomyelin phosphodiesterase C-terminal" evidence="13">
    <location>
        <begin position="310"/>
        <end position="441"/>
    </location>
</feature>
<keyword evidence="9" id="KW-0325">Glycoprotein</keyword>
<dbReference type="PANTHER" id="PTHR10340:SF57">
    <property type="entry name" value="METALLOPHOS DOMAIN-CONTAINING PROTEIN"/>
    <property type="match status" value="1"/>
</dbReference>
<comment type="caution">
    <text evidence="14">The sequence shown here is derived from an EMBL/GenBank/DDBJ whole genome shotgun (WGS) entry which is preliminary data.</text>
</comment>
<organism evidence="14 15">
    <name type="scientific">Dictyostelium firmibasis</name>
    <dbReference type="NCBI Taxonomy" id="79012"/>
    <lineage>
        <taxon>Eukaryota</taxon>
        <taxon>Amoebozoa</taxon>
        <taxon>Evosea</taxon>
        <taxon>Eumycetozoa</taxon>
        <taxon>Dictyostelia</taxon>
        <taxon>Dictyosteliales</taxon>
        <taxon>Dictyosteliaceae</taxon>
        <taxon>Dictyostelium</taxon>
    </lineage>
</organism>
<dbReference type="GO" id="GO:0046872">
    <property type="term" value="F:metal ion binding"/>
    <property type="evidence" value="ECO:0007669"/>
    <property type="project" value="UniProtKB-KW"/>
</dbReference>
<feature type="binding site" evidence="11">
    <location>
        <position position="105"/>
    </location>
    <ligand>
        <name>Zn(2+)</name>
        <dbReference type="ChEBI" id="CHEBI:29105"/>
        <label>2</label>
    </ligand>
</feature>
<feature type="binding site" evidence="11">
    <location>
        <position position="146"/>
    </location>
    <ligand>
        <name>Zn(2+)</name>
        <dbReference type="ChEBI" id="CHEBI:29105"/>
        <label>2</label>
    </ligand>
</feature>
<evidence type="ECO:0000313" key="14">
    <source>
        <dbReference type="EMBL" id="KAK5584684.1"/>
    </source>
</evidence>
<accession>A0AAN7U2H8</accession>
<evidence type="ECO:0000256" key="7">
    <source>
        <dbReference type="ARBA" id="ARBA00022833"/>
    </source>
</evidence>
<dbReference type="Pfam" id="PF00149">
    <property type="entry name" value="Metallophos"/>
    <property type="match status" value="1"/>
</dbReference>
<dbReference type="Gene3D" id="3.60.21.10">
    <property type="match status" value="1"/>
</dbReference>
<proteinExistence type="inferred from homology"/>
<dbReference type="InterPro" id="IPR045473">
    <property type="entry name" value="ASM_C"/>
</dbReference>
<comment type="cofactor">
    <cofactor evidence="11">
        <name>Zn(2+)</name>
        <dbReference type="ChEBI" id="CHEBI:29105"/>
    </cofactor>
    <text evidence="11">Binds 2 Zn(2+) per subunit.</text>
</comment>
<evidence type="ECO:0000256" key="11">
    <source>
        <dbReference type="PIRSR" id="PIRSR036767-51"/>
    </source>
</evidence>
<dbReference type="EMBL" id="JAVFKY010000001">
    <property type="protein sequence ID" value="KAK5584684.1"/>
    <property type="molecule type" value="Genomic_DNA"/>
</dbReference>
<evidence type="ECO:0000256" key="8">
    <source>
        <dbReference type="ARBA" id="ARBA00023157"/>
    </source>
</evidence>
<reference evidence="14 15" key="1">
    <citation type="submission" date="2023-11" db="EMBL/GenBank/DDBJ databases">
        <title>Dfirmibasis_genome.</title>
        <authorList>
            <person name="Edelbroek B."/>
            <person name="Kjellin J."/>
            <person name="Jerlstrom-Hultqvist J."/>
            <person name="Soderbom F."/>
        </authorList>
    </citation>
    <scope>NUCLEOTIDE SEQUENCE [LARGE SCALE GENOMIC DNA]</scope>
    <source>
        <strain evidence="14 15">TNS-C-14</strain>
    </source>
</reference>
<feature type="binding site" evidence="11">
    <location>
        <position position="287"/>
    </location>
    <ligand>
        <name>Zn(2+)</name>
        <dbReference type="ChEBI" id="CHEBI:29105"/>
        <label>1</label>
    </ligand>
</feature>
<evidence type="ECO:0000256" key="10">
    <source>
        <dbReference type="PIRNR" id="PIRNR036767"/>
    </source>
</evidence>